<organism evidence="3 4">
    <name type="scientific">Yokenella regensburgei</name>
    <dbReference type="NCBI Taxonomy" id="158877"/>
    <lineage>
        <taxon>Bacteria</taxon>
        <taxon>Pseudomonadati</taxon>
        <taxon>Pseudomonadota</taxon>
        <taxon>Gammaproteobacteria</taxon>
        <taxon>Enterobacterales</taxon>
        <taxon>Enterobacteriaceae</taxon>
        <taxon>Yokenella</taxon>
    </lineage>
</organism>
<dbReference type="GeneID" id="66904396"/>
<evidence type="ECO:0000313" key="4">
    <source>
        <dbReference type="Proteomes" id="UP000267341"/>
    </source>
</evidence>
<evidence type="ECO:0000256" key="1">
    <source>
        <dbReference type="SAM" id="MobiDB-lite"/>
    </source>
</evidence>
<dbReference type="InterPro" id="IPR014944">
    <property type="entry name" value="Toxin_SymE-like"/>
</dbReference>
<feature type="region of interest" description="Disordered" evidence="1">
    <location>
        <begin position="1"/>
        <end position="50"/>
    </location>
</feature>
<keyword evidence="4" id="KW-1185">Reference proteome</keyword>
<dbReference type="Pfam" id="PF08845">
    <property type="entry name" value="SymE_toxin"/>
    <property type="match status" value="1"/>
</dbReference>
<gene>
    <name evidence="3" type="ORF">C7387_2384</name>
</gene>
<name>A0ABX9RWU8_9ENTR</name>
<dbReference type="RefSeq" id="WP_006817373.1">
    <property type="nucleotide sequence ID" value="NZ_CABKQJ010000007.1"/>
</dbReference>
<reference evidence="3 4" key="1">
    <citation type="submission" date="2018-10" db="EMBL/GenBank/DDBJ databases">
        <title>Genomic Encyclopedia of Type Strains, Phase IV (KMG-IV): sequencing the most valuable type-strain genomes for metagenomic binning, comparative biology and taxonomic classification.</title>
        <authorList>
            <person name="Goeker M."/>
        </authorList>
    </citation>
    <scope>NUCLEOTIDE SEQUENCE [LARGE SCALE GENOMIC DNA]</scope>
    <source>
        <strain evidence="3 4">DSM 5079</strain>
    </source>
</reference>
<feature type="compositionally biased region" description="Basic and acidic residues" evidence="1">
    <location>
        <begin position="41"/>
        <end position="50"/>
    </location>
</feature>
<proteinExistence type="predicted"/>
<feature type="compositionally biased region" description="Polar residues" evidence="1">
    <location>
        <begin position="11"/>
        <end position="24"/>
    </location>
</feature>
<dbReference type="EMBL" id="RBIZ01000004">
    <property type="protein sequence ID" value="RKR54238.1"/>
    <property type="molecule type" value="Genomic_DNA"/>
</dbReference>
<evidence type="ECO:0000313" key="3">
    <source>
        <dbReference type="EMBL" id="RKR54238.1"/>
    </source>
</evidence>
<protein>
    <submittedName>
        <fullName evidence="3">Toxic protein SymE</fullName>
    </submittedName>
</protein>
<dbReference type="Proteomes" id="UP000267341">
    <property type="component" value="Unassembled WGS sequence"/>
</dbReference>
<accession>A0ABX9RWU8</accession>
<sequence length="159" mass="17881">MAGVEFMSVAPVTQTDSDSATTESEIYEVPRKNARNRLHGRRTEEAELHPRAESALDGSACCELYAHVDCRYLPLQGAWLTRAGFVDGMPVKIRAMKDCIVITPQHTRELWGCLEGMSVVNMNKRKVSDWLKTFPGALIDTGDLPIIRRSRFDNVDRSE</sequence>
<evidence type="ECO:0000259" key="2">
    <source>
        <dbReference type="Pfam" id="PF08845"/>
    </source>
</evidence>
<feature type="domain" description="Toxin SymE-like" evidence="2">
    <location>
        <begin position="73"/>
        <end position="104"/>
    </location>
</feature>
<comment type="caution">
    <text evidence="3">The sequence shown here is derived from an EMBL/GenBank/DDBJ whole genome shotgun (WGS) entry which is preliminary data.</text>
</comment>